<evidence type="ECO:0000256" key="4">
    <source>
        <dbReference type="ARBA" id="ARBA00023242"/>
    </source>
</evidence>
<evidence type="ECO:0000259" key="6">
    <source>
        <dbReference type="Pfam" id="PF11785"/>
    </source>
</evidence>
<dbReference type="InterPro" id="IPR020956">
    <property type="entry name" value="TF_Aft1_OSM"/>
</dbReference>
<dbReference type="InterPro" id="IPR021755">
    <property type="entry name" value="TF_Aft1_HRA"/>
</dbReference>
<keyword evidence="10" id="KW-1185">Reference proteome</keyword>
<keyword evidence="3" id="KW-0804">Transcription</keyword>
<evidence type="ECO:0000259" key="8">
    <source>
        <dbReference type="Pfam" id="PF11787"/>
    </source>
</evidence>
<dbReference type="Pfam" id="PF11785">
    <property type="entry name" value="Aft1_OSA"/>
    <property type="match status" value="1"/>
</dbReference>
<dbReference type="KEGG" id="val:VDBG_00380"/>
<feature type="compositionally biased region" description="Basic and acidic residues" evidence="5">
    <location>
        <begin position="396"/>
        <end position="413"/>
    </location>
</feature>
<evidence type="ECO:0000256" key="5">
    <source>
        <dbReference type="SAM" id="MobiDB-lite"/>
    </source>
</evidence>
<evidence type="ECO:0000256" key="3">
    <source>
        <dbReference type="ARBA" id="ARBA00023163"/>
    </source>
</evidence>
<dbReference type="OrthoDB" id="295274at2759"/>
<feature type="compositionally biased region" description="Polar residues" evidence="5">
    <location>
        <begin position="112"/>
        <end position="128"/>
    </location>
</feature>
<evidence type="ECO:0000313" key="10">
    <source>
        <dbReference type="Proteomes" id="UP000008698"/>
    </source>
</evidence>
<organism evidence="10">
    <name type="scientific">Verticillium alfalfae (strain VaMs.102 / ATCC MYA-4576 / FGSC 10136)</name>
    <name type="common">Verticillium wilt of alfalfa</name>
    <name type="synonym">Verticillium albo-atrum</name>
    <dbReference type="NCBI Taxonomy" id="526221"/>
    <lineage>
        <taxon>Eukaryota</taxon>
        <taxon>Fungi</taxon>
        <taxon>Dikarya</taxon>
        <taxon>Ascomycota</taxon>
        <taxon>Pezizomycotina</taxon>
        <taxon>Sordariomycetes</taxon>
        <taxon>Hypocreomycetidae</taxon>
        <taxon>Glomerellales</taxon>
        <taxon>Plectosphaerellaceae</taxon>
        <taxon>Verticillium</taxon>
    </lineage>
</organism>
<dbReference type="Pfam" id="PF11786">
    <property type="entry name" value="Aft1_HRA"/>
    <property type="match status" value="1"/>
</dbReference>
<feature type="domain" description="Transcription factor Aft1 HRA" evidence="7">
    <location>
        <begin position="125"/>
        <end position="194"/>
    </location>
</feature>
<feature type="compositionally biased region" description="Low complexity" evidence="5">
    <location>
        <begin position="33"/>
        <end position="45"/>
    </location>
</feature>
<evidence type="ECO:0000259" key="7">
    <source>
        <dbReference type="Pfam" id="PF11786"/>
    </source>
</evidence>
<feature type="region of interest" description="Disordered" evidence="5">
    <location>
        <begin position="217"/>
        <end position="413"/>
    </location>
</feature>
<dbReference type="GeneID" id="9528890"/>
<dbReference type="PANTHER" id="PTHR19304">
    <property type="entry name" value="CYCLIC-AMP RESPONSE ELEMENT BINDING PROTEIN"/>
    <property type="match status" value="1"/>
</dbReference>
<dbReference type="InterPro" id="IPR021756">
    <property type="entry name" value="TF_Aft1_HRR"/>
</dbReference>
<sequence>MGTSPNNTSARGDPKSPKKSTSQGTTPERQGGSDSASDAKQSDSSVKNESDGAKPLGPPPRPAPTGNTPDYFGGPRISDSNLNLEPNPFEQSFGGGNGAETPGGTKLPSVAHITSPSALLPGTGTTPFNWGGGSLRTGPLSPAMLSGPTNDYFSDSHHLRGGFPTPNESSLRTGLTPGGSGSMFPAPSPNSQLFAQLAGSGATPGTLDFHRTALSAAAAAKREAQNLPQPSVTSRPAEMANGGAAPKPEVKTSGPFDPHDNDAANGLFMLAQGAAQGRNGAPTSNYPPTSQSSNLTNGAPAPAVQPLNTSPNMGHANGVSSRGVSEGGSAASEESEHARPSTRGGKGKRNGGSVATNGRRKAEEPPAKAPASKKQKTSAAMSMPEGDDSQSEDDEETHKLDENGAKVKMTDEEKRKNFLERNRWRCSALRTMPCRLKSRSCDEEVVNLKTLLLAHKDCPVTQQQGLHGAFMQQAIEPYNHQMNPYGMAGPMQTNQQVMAGGQGRSSSLFLGRLADR</sequence>
<dbReference type="HOGENOM" id="CLU_034316_1_0_1"/>
<feature type="domain" description="Transcription factor Aft1 HRR" evidence="8">
    <location>
        <begin position="201"/>
        <end position="273"/>
    </location>
</feature>
<feature type="compositionally biased region" description="Polar residues" evidence="5">
    <location>
        <begin position="19"/>
        <end position="28"/>
    </location>
</feature>
<dbReference type="Proteomes" id="UP000008698">
    <property type="component" value="Unassembled WGS sequence"/>
</dbReference>
<dbReference type="InterPro" id="IPR051027">
    <property type="entry name" value="bZIP_transcription_factors"/>
</dbReference>
<keyword evidence="4" id="KW-0539">Nucleus</keyword>
<proteinExistence type="predicted"/>
<evidence type="ECO:0000256" key="2">
    <source>
        <dbReference type="ARBA" id="ARBA00023015"/>
    </source>
</evidence>
<evidence type="ECO:0000256" key="1">
    <source>
        <dbReference type="ARBA" id="ARBA00004123"/>
    </source>
</evidence>
<feature type="compositionally biased region" description="Acidic residues" evidence="5">
    <location>
        <begin position="385"/>
        <end position="395"/>
    </location>
</feature>
<dbReference type="AlphaFoldDB" id="C9S5P7"/>
<dbReference type="EMBL" id="DS985214">
    <property type="protein sequence ID" value="EEY14273.1"/>
    <property type="molecule type" value="Genomic_DNA"/>
</dbReference>
<accession>C9S5P7</accession>
<feature type="domain" description="Transcription factor Aft1 osmotic stress" evidence="6">
    <location>
        <begin position="49"/>
        <end position="102"/>
    </location>
</feature>
<comment type="subcellular location">
    <subcellularLocation>
        <location evidence="1">Nucleus</location>
    </subcellularLocation>
</comment>
<evidence type="ECO:0000313" key="9">
    <source>
        <dbReference type="EMBL" id="EEY14273.1"/>
    </source>
</evidence>
<dbReference type="GO" id="GO:0005634">
    <property type="term" value="C:nucleus"/>
    <property type="evidence" value="ECO:0007669"/>
    <property type="project" value="UniProtKB-SubCell"/>
</dbReference>
<dbReference type="RefSeq" id="XP_003008699.1">
    <property type="nucleotide sequence ID" value="XM_003008653.1"/>
</dbReference>
<gene>
    <name evidence="9" type="ORF">VDBG_00380</name>
</gene>
<dbReference type="Pfam" id="PF11787">
    <property type="entry name" value="Aft1_HRR"/>
    <property type="match status" value="1"/>
</dbReference>
<name>C9S5P7_VERA1</name>
<dbReference type="OMA" id="HGAFMSQ"/>
<feature type="compositionally biased region" description="Polar residues" evidence="5">
    <location>
        <begin position="281"/>
        <end position="297"/>
    </location>
</feature>
<feature type="compositionally biased region" description="Polar residues" evidence="5">
    <location>
        <begin position="1"/>
        <end position="10"/>
    </location>
</feature>
<feature type="region of interest" description="Disordered" evidence="5">
    <location>
        <begin position="1"/>
        <end position="191"/>
    </location>
</feature>
<dbReference type="eggNOG" id="KOG1414">
    <property type="taxonomic scope" value="Eukaryota"/>
</dbReference>
<feature type="compositionally biased region" description="Low complexity" evidence="5">
    <location>
        <begin position="318"/>
        <end position="332"/>
    </location>
</feature>
<protein>
    <submittedName>
        <fullName evidence="9">AtfA</fullName>
    </submittedName>
</protein>
<keyword evidence="2" id="KW-0805">Transcription regulation</keyword>
<dbReference type="STRING" id="526221.C9S5P7"/>
<reference evidence="10" key="1">
    <citation type="journal article" date="2011" name="PLoS Pathog.">
        <title>Comparative genomics yields insights into niche adaptation of plant vascular wilt pathogens.</title>
        <authorList>
            <person name="Klosterman S.J."/>
            <person name="Subbarao K.V."/>
            <person name="Kang S."/>
            <person name="Veronese P."/>
            <person name="Gold S.E."/>
            <person name="Thomma B.P.H.J."/>
            <person name="Chen Z."/>
            <person name="Henrissat B."/>
            <person name="Lee Y.-H."/>
            <person name="Park J."/>
            <person name="Garcia-Pedrajas M.D."/>
            <person name="Barbara D.J."/>
            <person name="Anchieta A."/>
            <person name="de Jonge R."/>
            <person name="Santhanam P."/>
            <person name="Maruthachalam K."/>
            <person name="Atallah Z."/>
            <person name="Amyotte S.G."/>
            <person name="Paz Z."/>
            <person name="Inderbitzin P."/>
            <person name="Hayes R.J."/>
            <person name="Heiman D.I."/>
            <person name="Young S."/>
            <person name="Zeng Q."/>
            <person name="Engels R."/>
            <person name="Galagan J."/>
            <person name="Cuomo C.A."/>
            <person name="Dobinson K.F."/>
            <person name="Ma L.-J."/>
        </authorList>
    </citation>
    <scope>NUCLEOTIDE SEQUENCE [LARGE SCALE GENOMIC DNA]</scope>
    <source>
        <strain evidence="10">VaMs.102 / ATCC MYA-4576 / FGSC 10136</strain>
    </source>
</reference>